<reference evidence="2" key="1">
    <citation type="submission" date="2014-09" db="EMBL/GenBank/DDBJ databases">
        <authorList>
            <person name="Magalhaes I.L.F."/>
            <person name="Oliveira U."/>
            <person name="Santos F.R."/>
            <person name="Vidigal T.H.D.A."/>
            <person name="Brescovit A.D."/>
            <person name="Santos A.J."/>
        </authorList>
    </citation>
    <scope>NUCLEOTIDE SEQUENCE</scope>
    <source>
        <tissue evidence="2">Shoot tissue taken approximately 20 cm above the soil surface</tissue>
    </source>
</reference>
<proteinExistence type="predicted"/>
<dbReference type="EMBL" id="GBRH01278364">
    <property type="protein sequence ID" value="JAD19531.1"/>
    <property type="molecule type" value="Transcribed_RNA"/>
</dbReference>
<protein>
    <submittedName>
        <fullName evidence="2">Uncharacterized protein</fullName>
    </submittedName>
</protein>
<feature type="region of interest" description="Disordered" evidence="1">
    <location>
        <begin position="70"/>
        <end position="90"/>
    </location>
</feature>
<reference evidence="2" key="2">
    <citation type="journal article" date="2015" name="Data Brief">
        <title>Shoot transcriptome of the giant reed, Arundo donax.</title>
        <authorList>
            <person name="Barrero R.A."/>
            <person name="Guerrero F.D."/>
            <person name="Moolhuijzen P."/>
            <person name="Goolsby J.A."/>
            <person name="Tidwell J."/>
            <person name="Bellgard S.E."/>
            <person name="Bellgard M.I."/>
        </authorList>
    </citation>
    <scope>NUCLEOTIDE SEQUENCE</scope>
    <source>
        <tissue evidence="2">Shoot tissue taken approximately 20 cm above the soil surface</tissue>
    </source>
</reference>
<name>A0A0A8Y057_ARUDO</name>
<organism evidence="2">
    <name type="scientific">Arundo donax</name>
    <name type="common">Giant reed</name>
    <name type="synonym">Donax arundinaceus</name>
    <dbReference type="NCBI Taxonomy" id="35708"/>
    <lineage>
        <taxon>Eukaryota</taxon>
        <taxon>Viridiplantae</taxon>
        <taxon>Streptophyta</taxon>
        <taxon>Embryophyta</taxon>
        <taxon>Tracheophyta</taxon>
        <taxon>Spermatophyta</taxon>
        <taxon>Magnoliopsida</taxon>
        <taxon>Liliopsida</taxon>
        <taxon>Poales</taxon>
        <taxon>Poaceae</taxon>
        <taxon>PACMAD clade</taxon>
        <taxon>Arundinoideae</taxon>
        <taxon>Arundineae</taxon>
        <taxon>Arundo</taxon>
    </lineage>
</organism>
<evidence type="ECO:0000256" key="1">
    <source>
        <dbReference type="SAM" id="MobiDB-lite"/>
    </source>
</evidence>
<dbReference type="AlphaFoldDB" id="A0A0A8Y057"/>
<sequence length="90" mass="9359">MRDTVGTAARRSQNRRFSFSRRCRSASTWLTVGPSGRGPGFRPRRFPGSVAGAMTLASCCSGGGGCCCCSESSESGESEHPTGHSSTPPS</sequence>
<evidence type="ECO:0000313" key="2">
    <source>
        <dbReference type="EMBL" id="JAD19531.1"/>
    </source>
</evidence>
<accession>A0A0A8Y057</accession>